<dbReference type="AlphaFoldDB" id="L9WTJ0"/>
<proteinExistence type="predicted"/>
<organism evidence="1 2">
    <name type="scientific">Natronococcus jeotgali DSM 18795</name>
    <dbReference type="NCBI Taxonomy" id="1227498"/>
    <lineage>
        <taxon>Archaea</taxon>
        <taxon>Methanobacteriati</taxon>
        <taxon>Methanobacteriota</taxon>
        <taxon>Stenosarchaea group</taxon>
        <taxon>Halobacteria</taxon>
        <taxon>Halobacteriales</taxon>
        <taxon>Natrialbaceae</taxon>
        <taxon>Natronococcus</taxon>
    </lineage>
</organism>
<evidence type="ECO:0000313" key="2">
    <source>
        <dbReference type="Proteomes" id="UP000011531"/>
    </source>
</evidence>
<protein>
    <submittedName>
        <fullName evidence="1">Uncharacterized protein</fullName>
    </submittedName>
</protein>
<keyword evidence="2" id="KW-1185">Reference proteome</keyword>
<accession>L9WTJ0</accession>
<comment type="caution">
    <text evidence="1">The sequence shown here is derived from an EMBL/GenBank/DDBJ whole genome shotgun (WGS) entry which is preliminary data.</text>
</comment>
<dbReference type="Proteomes" id="UP000011531">
    <property type="component" value="Unassembled WGS sequence"/>
</dbReference>
<name>L9WTJ0_9EURY</name>
<sequence>MVPMMNQFRELSINESFDAERKNEFRQVYMSHHDTSIKAANQIERYVNKTYFRRLFYYRAIVQTIDSLKIDEKDESE</sequence>
<evidence type="ECO:0000313" key="1">
    <source>
        <dbReference type="EMBL" id="ELY52770.1"/>
    </source>
</evidence>
<reference evidence="1 2" key="1">
    <citation type="journal article" date="2014" name="PLoS Genet.">
        <title>Phylogenetically driven sequencing of extremely halophilic archaea reveals strategies for static and dynamic osmo-response.</title>
        <authorList>
            <person name="Becker E.A."/>
            <person name="Seitzer P.M."/>
            <person name="Tritt A."/>
            <person name="Larsen D."/>
            <person name="Krusor M."/>
            <person name="Yao A.I."/>
            <person name="Wu D."/>
            <person name="Madern D."/>
            <person name="Eisen J.A."/>
            <person name="Darling A.E."/>
            <person name="Facciotti M.T."/>
        </authorList>
    </citation>
    <scope>NUCLEOTIDE SEQUENCE [LARGE SCALE GENOMIC DNA]</scope>
    <source>
        <strain evidence="1 2">DSM 18795</strain>
    </source>
</reference>
<dbReference type="EMBL" id="AOIA01000154">
    <property type="protein sequence ID" value="ELY52770.1"/>
    <property type="molecule type" value="Genomic_DNA"/>
</dbReference>
<gene>
    <name evidence="1" type="ORF">C492_19087</name>
</gene>